<dbReference type="Gene3D" id="2.30.33.40">
    <property type="entry name" value="GroES chaperonin"/>
    <property type="match status" value="1"/>
</dbReference>
<dbReference type="NCBIfam" id="NF001531">
    <property type="entry name" value="PRK00364.2-2"/>
    <property type="match status" value="1"/>
</dbReference>
<dbReference type="GO" id="GO:0005524">
    <property type="term" value="F:ATP binding"/>
    <property type="evidence" value="ECO:0007669"/>
    <property type="project" value="InterPro"/>
</dbReference>
<comment type="subunit">
    <text evidence="3">Heptamer of 7 subunits arranged in a ring. Interacts with the chaperonin GroEL.</text>
</comment>
<protein>
    <recommendedName>
        <fullName evidence="3">Co-chaperonin GroES</fullName>
    </recommendedName>
    <alternativeName>
        <fullName evidence="3">10 kDa chaperonin</fullName>
    </alternativeName>
    <alternativeName>
        <fullName evidence="3">Chaperonin-10</fullName>
        <shortName evidence="3">Cpn10</shortName>
    </alternativeName>
</protein>
<keyword evidence="2 3" id="KW-0143">Chaperone</keyword>
<dbReference type="EMBL" id="AZFJ01000036">
    <property type="protein sequence ID" value="KRL86896.1"/>
    <property type="molecule type" value="Genomic_DNA"/>
</dbReference>
<dbReference type="GO" id="GO:0051082">
    <property type="term" value="F:unfolded protein binding"/>
    <property type="evidence" value="ECO:0007669"/>
    <property type="project" value="TreeGrafter"/>
</dbReference>
<dbReference type="CDD" id="cd00320">
    <property type="entry name" value="cpn10"/>
    <property type="match status" value="1"/>
</dbReference>
<sequence length="108" mass="11695">MLKINQKILGGIILLKPLGDRVVVQVEEEKEQTVGGIVLANNAKEKPTTGKVIAVGAGATTPEGKRLPMSVKEGDVIMYDKYAGSQVKFDGEDYLILHDKDIMAIVED</sequence>
<dbReference type="STRING" id="1423783.FC50_GL000087"/>
<dbReference type="PANTHER" id="PTHR10772">
    <property type="entry name" value="10 KDA HEAT SHOCK PROTEIN"/>
    <property type="match status" value="1"/>
</dbReference>
<evidence type="ECO:0000256" key="3">
    <source>
        <dbReference type="HAMAP-Rule" id="MF_00580"/>
    </source>
</evidence>
<dbReference type="FunFam" id="2.30.33.40:FF:000001">
    <property type="entry name" value="10 kDa chaperonin"/>
    <property type="match status" value="1"/>
</dbReference>
<dbReference type="PANTHER" id="PTHR10772:SF58">
    <property type="entry name" value="CO-CHAPERONIN GROES"/>
    <property type="match status" value="1"/>
</dbReference>
<keyword evidence="6" id="KW-1185">Reference proteome</keyword>
<evidence type="ECO:0000256" key="1">
    <source>
        <dbReference type="ARBA" id="ARBA00006975"/>
    </source>
</evidence>
<reference evidence="5 6" key="1">
    <citation type="journal article" date="2015" name="Genome Announc.">
        <title>Expanding the biotechnology potential of lactobacilli through comparative genomics of 213 strains and associated genera.</title>
        <authorList>
            <person name="Sun Z."/>
            <person name="Harris H.M."/>
            <person name="McCann A."/>
            <person name="Guo C."/>
            <person name="Argimon S."/>
            <person name="Zhang W."/>
            <person name="Yang X."/>
            <person name="Jeffery I.B."/>
            <person name="Cooney J.C."/>
            <person name="Kagawa T.F."/>
            <person name="Liu W."/>
            <person name="Song Y."/>
            <person name="Salvetti E."/>
            <person name="Wrobel A."/>
            <person name="Rasinkangas P."/>
            <person name="Parkhill J."/>
            <person name="Rea M.C."/>
            <person name="O'Sullivan O."/>
            <person name="Ritari J."/>
            <person name="Douillard F.P."/>
            <person name="Paul Ross R."/>
            <person name="Yang R."/>
            <person name="Briner A.E."/>
            <person name="Felis G.E."/>
            <person name="de Vos W.M."/>
            <person name="Barrangou R."/>
            <person name="Klaenhammer T.R."/>
            <person name="Caufield P.W."/>
            <person name="Cui Y."/>
            <person name="Zhang H."/>
            <person name="O'Toole P.W."/>
        </authorList>
    </citation>
    <scope>NUCLEOTIDE SEQUENCE [LARGE SCALE GENOMIC DNA]</scope>
    <source>
        <strain evidence="5 6">DSM 15945</strain>
    </source>
</reference>
<name>A0A0R1U095_9LACO</name>
<dbReference type="NCBIfam" id="NF001534">
    <property type="entry name" value="PRK00364.2-5"/>
    <property type="match status" value="1"/>
</dbReference>
<dbReference type="PATRIC" id="fig|1423783.4.peg.96"/>
<comment type="subcellular location">
    <subcellularLocation>
        <location evidence="3">Cytoplasm</location>
    </subcellularLocation>
</comment>
<evidence type="ECO:0000313" key="6">
    <source>
        <dbReference type="Proteomes" id="UP000051922"/>
    </source>
</evidence>
<dbReference type="Proteomes" id="UP000051922">
    <property type="component" value="Unassembled WGS sequence"/>
</dbReference>
<evidence type="ECO:0000313" key="5">
    <source>
        <dbReference type="EMBL" id="KRL86896.1"/>
    </source>
</evidence>
<dbReference type="SUPFAM" id="SSF50129">
    <property type="entry name" value="GroES-like"/>
    <property type="match status" value="1"/>
</dbReference>
<dbReference type="GO" id="GO:0044183">
    <property type="term" value="F:protein folding chaperone"/>
    <property type="evidence" value="ECO:0007669"/>
    <property type="project" value="InterPro"/>
</dbReference>
<dbReference type="PROSITE" id="PS00681">
    <property type="entry name" value="CHAPERONINS_CPN10"/>
    <property type="match status" value="1"/>
</dbReference>
<dbReference type="InterPro" id="IPR037124">
    <property type="entry name" value="Chaperonin_GroES_sf"/>
</dbReference>
<comment type="function">
    <text evidence="3 4">Together with the chaperonin GroEL, plays an essential role in assisting protein folding. The GroEL-GroES system forms a nano-cage that allows encapsulation of the non-native substrate proteins and provides a physical environment optimized to promote and accelerate protein folding. GroES binds to the apical surface of the GroEL ring, thereby capping the opening of the GroEL channel.</text>
</comment>
<dbReference type="NCBIfam" id="NF001533">
    <property type="entry name" value="PRK00364.2-4"/>
    <property type="match status" value="1"/>
</dbReference>
<evidence type="ECO:0000256" key="2">
    <source>
        <dbReference type="ARBA" id="ARBA00023186"/>
    </source>
</evidence>
<gene>
    <name evidence="3" type="primary">groES</name>
    <name evidence="3" type="synonym">groS</name>
    <name evidence="5" type="ORF">FC50_GL000087</name>
</gene>
<dbReference type="GO" id="GO:0046872">
    <property type="term" value="F:metal ion binding"/>
    <property type="evidence" value="ECO:0007669"/>
    <property type="project" value="TreeGrafter"/>
</dbReference>
<dbReference type="HAMAP" id="MF_00580">
    <property type="entry name" value="CH10"/>
    <property type="match status" value="1"/>
</dbReference>
<dbReference type="AlphaFoldDB" id="A0A0R1U095"/>
<dbReference type="SMART" id="SM00883">
    <property type="entry name" value="Cpn10"/>
    <property type="match status" value="1"/>
</dbReference>
<dbReference type="InterPro" id="IPR011032">
    <property type="entry name" value="GroES-like_sf"/>
</dbReference>
<dbReference type="InterPro" id="IPR018369">
    <property type="entry name" value="Chaprnonin_Cpn10_CS"/>
</dbReference>
<dbReference type="GO" id="GO:0005737">
    <property type="term" value="C:cytoplasm"/>
    <property type="evidence" value="ECO:0007669"/>
    <property type="project" value="UniProtKB-SubCell"/>
</dbReference>
<accession>A0A0R1U095</accession>
<comment type="similarity">
    <text evidence="1 3 4">Belongs to the GroES chaperonin family.</text>
</comment>
<dbReference type="InterPro" id="IPR020818">
    <property type="entry name" value="Chaperonin_GroES"/>
</dbReference>
<dbReference type="GO" id="GO:0051087">
    <property type="term" value="F:protein-folding chaperone binding"/>
    <property type="evidence" value="ECO:0007669"/>
    <property type="project" value="TreeGrafter"/>
</dbReference>
<comment type="caution">
    <text evidence="5">The sequence shown here is derived from an EMBL/GenBank/DDBJ whole genome shotgun (WGS) entry which is preliminary data.</text>
</comment>
<evidence type="ECO:0000256" key="4">
    <source>
        <dbReference type="RuleBase" id="RU000535"/>
    </source>
</evidence>
<organism evidence="5 6">
    <name type="scientific">Lacticaseibacillus pantheris DSM 15945 = JCM 12539 = NBRC 106106</name>
    <dbReference type="NCBI Taxonomy" id="1423783"/>
    <lineage>
        <taxon>Bacteria</taxon>
        <taxon>Bacillati</taxon>
        <taxon>Bacillota</taxon>
        <taxon>Bacilli</taxon>
        <taxon>Lactobacillales</taxon>
        <taxon>Lactobacillaceae</taxon>
        <taxon>Lacticaseibacillus</taxon>
    </lineage>
</organism>
<keyword evidence="3" id="KW-0963">Cytoplasm</keyword>
<dbReference type="PRINTS" id="PR00297">
    <property type="entry name" value="CHAPERONIN10"/>
</dbReference>
<dbReference type="Pfam" id="PF00166">
    <property type="entry name" value="Cpn10"/>
    <property type="match status" value="1"/>
</dbReference>
<proteinExistence type="inferred from homology"/>